<evidence type="ECO:0000313" key="2">
    <source>
        <dbReference type="EMBL" id="KAJ2847347.1"/>
    </source>
</evidence>
<proteinExistence type="predicted"/>
<dbReference type="SUPFAM" id="SSF51735">
    <property type="entry name" value="NAD(P)-binding Rossmann-fold domains"/>
    <property type="match status" value="1"/>
</dbReference>
<keyword evidence="3" id="KW-1185">Reference proteome</keyword>
<evidence type="ECO:0000313" key="3">
    <source>
        <dbReference type="Proteomes" id="UP001139887"/>
    </source>
</evidence>
<dbReference type="Pfam" id="PF13460">
    <property type="entry name" value="NAD_binding_10"/>
    <property type="match status" value="1"/>
</dbReference>
<dbReference type="InterPro" id="IPR016040">
    <property type="entry name" value="NAD(P)-bd_dom"/>
</dbReference>
<protein>
    <recommendedName>
        <fullName evidence="1">NAD(P)-binding domain-containing protein</fullName>
    </recommendedName>
</protein>
<gene>
    <name evidence="2" type="ORF">IWW36_003898</name>
</gene>
<dbReference type="Proteomes" id="UP001139887">
    <property type="component" value="Unassembled WGS sequence"/>
</dbReference>
<feature type="domain" description="NAD(P)-binding" evidence="1">
    <location>
        <begin position="7"/>
        <end position="201"/>
    </location>
</feature>
<accession>A0A9W8I5L3</accession>
<organism evidence="2 3">
    <name type="scientific">Coemansia brasiliensis</name>
    <dbReference type="NCBI Taxonomy" id="2650707"/>
    <lineage>
        <taxon>Eukaryota</taxon>
        <taxon>Fungi</taxon>
        <taxon>Fungi incertae sedis</taxon>
        <taxon>Zoopagomycota</taxon>
        <taxon>Kickxellomycotina</taxon>
        <taxon>Kickxellomycetes</taxon>
        <taxon>Kickxellales</taxon>
        <taxon>Kickxellaceae</taxon>
        <taxon>Coemansia</taxon>
    </lineage>
</organism>
<sequence length="217" mass="23896">MHIAVLGASRNTGRYFVKQALEKNADIQITILARNPDNLPFTSEELSKITVVKGDALVKQDIARTIEGVDIILCSLGAKPQGLGKMSDEGIEEVGVKSIVEIIKETRAGNMPRLIMVSSTGVGTNSDVPYVMRPFYSLFLRKPLQHKQVAEKAIKNSGITYTIVRPALLTSGELTKKYRADVVCSGYTISRRDVAHFVLEQCVIENKWPNSSLSIAY</sequence>
<evidence type="ECO:0000259" key="1">
    <source>
        <dbReference type="Pfam" id="PF13460"/>
    </source>
</evidence>
<name>A0A9W8I5L3_9FUNG</name>
<dbReference type="Gene3D" id="3.40.50.720">
    <property type="entry name" value="NAD(P)-binding Rossmann-like Domain"/>
    <property type="match status" value="1"/>
</dbReference>
<comment type="caution">
    <text evidence="2">The sequence shown here is derived from an EMBL/GenBank/DDBJ whole genome shotgun (WGS) entry which is preliminary data.</text>
</comment>
<dbReference type="InterPro" id="IPR036291">
    <property type="entry name" value="NAD(P)-bd_dom_sf"/>
</dbReference>
<dbReference type="PANTHER" id="PTHR15020">
    <property type="entry name" value="FLAVIN REDUCTASE-RELATED"/>
    <property type="match status" value="1"/>
</dbReference>
<dbReference type="AlphaFoldDB" id="A0A9W8I5L3"/>
<dbReference type="EMBL" id="JANBUW010000331">
    <property type="protein sequence ID" value="KAJ2847347.1"/>
    <property type="molecule type" value="Genomic_DNA"/>
</dbReference>
<reference evidence="2" key="1">
    <citation type="submission" date="2022-07" db="EMBL/GenBank/DDBJ databases">
        <title>Phylogenomic reconstructions and comparative analyses of Kickxellomycotina fungi.</title>
        <authorList>
            <person name="Reynolds N.K."/>
            <person name="Stajich J.E."/>
            <person name="Barry K."/>
            <person name="Grigoriev I.V."/>
            <person name="Crous P."/>
            <person name="Smith M.E."/>
        </authorList>
    </citation>
    <scope>NUCLEOTIDE SEQUENCE</scope>
    <source>
        <strain evidence="2">NRRL 1566</strain>
    </source>
</reference>
<dbReference type="PANTHER" id="PTHR15020:SF50">
    <property type="entry name" value="UPF0659 PROTEIN YMR090W"/>
    <property type="match status" value="1"/>
</dbReference>
<dbReference type="OrthoDB" id="63935at2759"/>